<proteinExistence type="predicted"/>
<gene>
    <name evidence="2" type="ORF">CP500_008610</name>
</gene>
<name>A0A2G4F2A2_9CYAN</name>
<evidence type="ECO:0000313" key="3">
    <source>
        <dbReference type="Proteomes" id="UP000226442"/>
    </source>
</evidence>
<keyword evidence="1" id="KW-0812">Transmembrane</keyword>
<dbReference type="RefSeq" id="WP_096830207.1">
    <property type="nucleotide sequence ID" value="NZ_NXIB02000038.1"/>
</dbReference>
<keyword evidence="3" id="KW-1185">Reference proteome</keyword>
<dbReference type="Proteomes" id="UP000226442">
    <property type="component" value="Unassembled WGS sequence"/>
</dbReference>
<reference evidence="2" key="1">
    <citation type="submission" date="2017-10" db="EMBL/GenBank/DDBJ databases">
        <title>Draft genome sequence of the planktic cyanobacteria Tychonema bourrellyi isolated from alpine lentic freshwater.</title>
        <authorList>
            <person name="Tett A."/>
            <person name="Armanini F."/>
            <person name="Asnicar F."/>
            <person name="Boscaini A."/>
            <person name="Pasolli E."/>
            <person name="Zolfo M."/>
            <person name="Donati C."/>
            <person name="Salmaso N."/>
            <person name="Segata N."/>
        </authorList>
    </citation>
    <scope>NUCLEOTIDE SEQUENCE</scope>
    <source>
        <strain evidence="2">FEM_GT703</strain>
    </source>
</reference>
<comment type="caution">
    <text evidence="2">The sequence shown here is derived from an EMBL/GenBank/DDBJ whole genome shotgun (WGS) entry which is preliminary data.</text>
</comment>
<organism evidence="2 3">
    <name type="scientific">Tychonema bourrellyi FEM_GT703</name>
    <dbReference type="NCBI Taxonomy" id="2040638"/>
    <lineage>
        <taxon>Bacteria</taxon>
        <taxon>Bacillati</taxon>
        <taxon>Cyanobacteriota</taxon>
        <taxon>Cyanophyceae</taxon>
        <taxon>Oscillatoriophycideae</taxon>
        <taxon>Oscillatoriales</taxon>
        <taxon>Microcoleaceae</taxon>
        <taxon>Tychonema</taxon>
    </lineage>
</organism>
<evidence type="ECO:0000313" key="2">
    <source>
        <dbReference type="EMBL" id="PHX55872.1"/>
    </source>
</evidence>
<accession>A0A2G4F2A2</accession>
<dbReference type="OrthoDB" id="560533at2"/>
<keyword evidence="1" id="KW-0472">Membrane</keyword>
<keyword evidence="1" id="KW-1133">Transmembrane helix</keyword>
<feature type="transmembrane region" description="Helical" evidence="1">
    <location>
        <begin position="130"/>
        <end position="153"/>
    </location>
</feature>
<evidence type="ECO:0000256" key="1">
    <source>
        <dbReference type="SAM" id="Phobius"/>
    </source>
</evidence>
<protein>
    <submittedName>
        <fullName evidence="2">Uncharacterized protein</fullName>
    </submittedName>
</protein>
<dbReference type="AlphaFoldDB" id="A0A2G4F2A2"/>
<sequence length="163" mass="18893">MPTFTKKSTRHFNPEQDTYPCPVCRTGEISPMPMMEALACNFCQHIFTGNEERQMLKMADRQPPVNWHWNGKQWIGAHLEGIEFGWPYFAAAIGLIFLPTTLLGLSAYYFPPIPGSRLSWLPAAWTGLAFLSHLGIVLWLVGEFYQFPLITYFRAWGRRIYRF</sequence>
<dbReference type="EMBL" id="NXIB02000038">
    <property type="protein sequence ID" value="PHX55872.1"/>
    <property type="molecule type" value="Genomic_DNA"/>
</dbReference>
<feature type="transmembrane region" description="Helical" evidence="1">
    <location>
        <begin position="88"/>
        <end position="110"/>
    </location>
</feature>